<evidence type="ECO:0000259" key="2">
    <source>
        <dbReference type="SMART" id="SM00937"/>
    </source>
</evidence>
<dbReference type="Proteomes" id="UP000326396">
    <property type="component" value="Linkage Group LG17"/>
</dbReference>
<dbReference type="SMART" id="SM00937">
    <property type="entry name" value="PCRF"/>
    <property type="match status" value="1"/>
</dbReference>
<dbReference type="GO" id="GO:0006415">
    <property type="term" value="P:translational termination"/>
    <property type="evidence" value="ECO:0007669"/>
    <property type="project" value="InterPro"/>
</dbReference>
<reference evidence="3 4" key="1">
    <citation type="submission" date="2019-05" db="EMBL/GenBank/DDBJ databases">
        <title>Mikania micrantha, genome provides insights into the molecular mechanism of rapid growth.</title>
        <authorList>
            <person name="Liu B."/>
        </authorList>
    </citation>
    <scope>NUCLEOTIDE SEQUENCE [LARGE SCALE GENOMIC DNA]</scope>
    <source>
        <strain evidence="3">NLD-2019</strain>
        <tissue evidence="3">Leaf</tissue>
    </source>
</reference>
<dbReference type="AlphaFoldDB" id="A0A5N6NRX2"/>
<keyword evidence="1" id="KW-0112">Calmodulin-binding</keyword>
<sequence>MAVSSHFHHHYSCNRRRRCVVGIRNGRCLLPPAVASSSQPMDMHTSKSYKQLGMFSLRKKIEDSVNRAEMLGLTALEFEEARRIKQEEMIREYDLWDDLSKSSDILIKLADSAKVVDSLKDLTYKVEEAKLITELAGMDTINYALLKQAYTASVDVSKFLNKYEMSKLLKGKYEVEGVCIIIEAESESIRSEIWAEQLVGMYMKWAKKQGIKGRIVEKNCGSKAEGGIKSVIIEFEQKYAYGYFLGEKGTHRMVTIHPESLSEVSSAAVDVIPLFLEETPELNVDEKDLKINYLTSCENDRGRKGSIVQIQHSPTGLTVYSSGERNQFSNKIKALNRLKAKLLVTLEDQEIFNITKIKKETAIDYWHQETRSPDQLGHAICFLTVHMQEVVLMAQTHELEPTWHQPYHEKIYVNYEDHELPKGVFSGSDNRILGCLQITFETCDLLKPCLLKKERTESAVFGDFDKSKRLEAKIADSGGIPHEFMSDSNSDGKEKLVWILEKGSKRRRWCFGCIKINRHYHALEPPEKKAVDHEEDGKRHTMALANAMKVAADAAVAAANAAAELAKLIRSSEDIEGAIRTAAAIKIQSLYRAHLAWKALNGLRGVVKLQAMIRGQIARRKFFNKLNNINGSRIHLIHFPTFDQVTKIYKEKQDLLNQQNDTTNHQIIKDSNATRTQNRFDQETSILSNQMCRAKKQRFRHKHHSQEYNSPSFQSRMLYDSKKHYRLSPDRSDDSSLQNSPVFQAYMATTESFMAKARSLSTPRHRLTFLDDHRTHGSSFGMPMLLSSSSSFNEKQLQAPTSVKSKTIL</sequence>
<dbReference type="Gene3D" id="3.30.160.20">
    <property type="match status" value="1"/>
</dbReference>
<dbReference type="EMBL" id="SZYD01000009">
    <property type="protein sequence ID" value="KAD5317496.1"/>
    <property type="molecule type" value="Genomic_DNA"/>
</dbReference>
<evidence type="ECO:0000256" key="1">
    <source>
        <dbReference type="ARBA" id="ARBA00022860"/>
    </source>
</evidence>
<gene>
    <name evidence="3" type="ORF">E3N88_17442</name>
</gene>
<dbReference type="Gene3D" id="3.30.70.1660">
    <property type="match status" value="1"/>
</dbReference>
<evidence type="ECO:0000313" key="4">
    <source>
        <dbReference type="Proteomes" id="UP000326396"/>
    </source>
</evidence>
<dbReference type="OrthoDB" id="2019491at2759"/>
<dbReference type="Pfam" id="PF13178">
    <property type="entry name" value="DUF4005"/>
    <property type="match status" value="1"/>
</dbReference>
<evidence type="ECO:0000313" key="3">
    <source>
        <dbReference type="EMBL" id="KAD5317496.1"/>
    </source>
</evidence>
<keyword evidence="4" id="KW-1185">Reference proteome</keyword>
<dbReference type="InterPro" id="IPR045853">
    <property type="entry name" value="Pep_chain_release_fac_I_sf"/>
</dbReference>
<dbReference type="CDD" id="cd23767">
    <property type="entry name" value="IQCD"/>
    <property type="match status" value="1"/>
</dbReference>
<dbReference type="Pfam" id="PF00612">
    <property type="entry name" value="IQ"/>
    <property type="match status" value="2"/>
</dbReference>
<dbReference type="PANTHER" id="PTHR43116:SF4">
    <property type="entry name" value="PEPTIDE CHAIN RELEASE FACTOR PRFB3, CHLOROPLASTIC"/>
    <property type="match status" value="1"/>
</dbReference>
<dbReference type="InterPro" id="IPR000048">
    <property type="entry name" value="IQ_motif_EF-hand-BS"/>
</dbReference>
<dbReference type="InterPro" id="IPR025064">
    <property type="entry name" value="DUF4005"/>
</dbReference>
<dbReference type="GO" id="GO:0005516">
    <property type="term" value="F:calmodulin binding"/>
    <property type="evidence" value="ECO:0007669"/>
    <property type="project" value="UniProtKB-KW"/>
</dbReference>
<organism evidence="3 4">
    <name type="scientific">Mikania micrantha</name>
    <name type="common">bitter vine</name>
    <dbReference type="NCBI Taxonomy" id="192012"/>
    <lineage>
        <taxon>Eukaryota</taxon>
        <taxon>Viridiplantae</taxon>
        <taxon>Streptophyta</taxon>
        <taxon>Embryophyta</taxon>
        <taxon>Tracheophyta</taxon>
        <taxon>Spermatophyta</taxon>
        <taxon>Magnoliopsida</taxon>
        <taxon>eudicotyledons</taxon>
        <taxon>Gunneridae</taxon>
        <taxon>Pentapetalae</taxon>
        <taxon>asterids</taxon>
        <taxon>campanulids</taxon>
        <taxon>Asterales</taxon>
        <taxon>Asteraceae</taxon>
        <taxon>Asteroideae</taxon>
        <taxon>Heliantheae alliance</taxon>
        <taxon>Eupatorieae</taxon>
        <taxon>Mikania</taxon>
    </lineage>
</organism>
<name>A0A5N6NRX2_9ASTR</name>
<proteinExistence type="predicted"/>
<feature type="domain" description="Peptide chain release factor" evidence="2">
    <location>
        <begin position="134"/>
        <end position="247"/>
    </location>
</feature>
<dbReference type="PROSITE" id="PS50096">
    <property type="entry name" value="IQ"/>
    <property type="match status" value="2"/>
</dbReference>
<dbReference type="PANTHER" id="PTHR43116">
    <property type="entry name" value="PEPTIDE CHAIN RELEASE FACTOR 2"/>
    <property type="match status" value="1"/>
</dbReference>
<dbReference type="Gene3D" id="1.20.5.190">
    <property type="match status" value="1"/>
</dbReference>
<comment type="caution">
    <text evidence="3">The sequence shown here is derived from an EMBL/GenBank/DDBJ whole genome shotgun (WGS) entry which is preliminary data.</text>
</comment>
<accession>A0A5N6NRX2</accession>
<dbReference type="SUPFAM" id="SSF75620">
    <property type="entry name" value="Release factor"/>
    <property type="match status" value="1"/>
</dbReference>
<dbReference type="Pfam" id="PF03462">
    <property type="entry name" value="PCRF"/>
    <property type="match status" value="1"/>
</dbReference>
<dbReference type="InterPro" id="IPR005139">
    <property type="entry name" value="PCRF"/>
</dbReference>
<protein>
    <recommendedName>
        <fullName evidence="2">Peptide chain release factor domain-containing protein</fullName>
    </recommendedName>
</protein>